<dbReference type="AlphaFoldDB" id="C5LCP7"/>
<evidence type="ECO:0000313" key="2">
    <source>
        <dbReference type="EMBL" id="EER05730.1"/>
    </source>
</evidence>
<protein>
    <submittedName>
        <fullName evidence="2">Uncharacterized protein</fullName>
    </submittedName>
</protein>
<name>C5LCP7_PERM5</name>
<dbReference type="EMBL" id="GG680918">
    <property type="protein sequence ID" value="EER05730.1"/>
    <property type="molecule type" value="Genomic_DNA"/>
</dbReference>
<dbReference type="Proteomes" id="UP000007800">
    <property type="component" value="Unassembled WGS sequence"/>
</dbReference>
<dbReference type="RefSeq" id="XP_002773914.1">
    <property type="nucleotide sequence ID" value="XM_002773868.1"/>
</dbReference>
<reference evidence="2 3" key="1">
    <citation type="submission" date="2008-07" db="EMBL/GenBank/DDBJ databases">
        <authorList>
            <person name="El-Sayed N."/>
            <person name="Caler E."/>
            <person name="Inman J."/>
            <person name="Amedeo P."/>
            <person name="Hass B."/>
            <person name="Wortman J."/>
        </authorList>
    </citation>
    <scope>NUCLEOTIDE SEQUENCE [LARGE SCALE GENOMIC DNA]</scope>
    <source>
        <strain evidence="3">ATCC 50983 / TXsc</strain>
    </source>
</reference>
<proteinExistence type="predicted"/>
<keyword evidence="3" id="KW-1185">Reference proteome</keyword>
<accession>C5LCP7</accession>
<evidence type="ECO:0000256" key="1">
    <source>
        <dbReference type="SAM" id="MobiDB-lite"/>
    </source>
</evidence>
<evidence type="ECO:0000313" key="3">
    <source>
        <dbReference type="Proteomes" id="UP000007800"/>
    </source>
</evidence>
<dbReference type="OMA" id="HHRKKVG"/>
<organism evidence="3">
    <name type="scientific">Perkinsus marinus (strain ATCC 50983 / TXsc)</name>
    <dbReference type="NCBI Taxonomy" id="423536"/>
    <lineage>
        <taxon>Eukaryota</taxon>
        <taxon>Sar</taxon>
        <taxon>Alveolata</taxon>
        <taxon>Perkinsozoa</taxon>
        <taxon>Perkinsea</taxon>
        <taxon>Perkinsida</taxon>
        <taxon>Perkinsidae</taxon>
        <taxon>Perkinsus</taxon>
    </lineage>
</organism>
<dbReference type="GeneID" id="9042933"/>
<dbReference type="InParanoid" id="C5LCP7"/>
<gene>
    <name evidence="2" type="ORF">Pmar_PMAR011778</name>
</gene>
<sequence>MSSTKADTATPAATKDPECPLNGHHHRKKVGAANPTFEKLFDDGRPAILSDADRLSYETLKLYGSAIRDALQNDIQARMLPELNRAGAFESTEHLAELVGTMKATIYRSVAHMVMDETFIDRIASEMDKGTCDAVSSGHVVSHIAVLFNKEGVAV</sequence>
<feature type="compositionally biased region" description="Low complexity" evidence="1">
    <location>
        <begin position="1"/>
        <end position="14"/>
    </location>
</feature>
<feature type="region of interest" description="Disordered" evidence="1">
    <location>
        <begin position="1"/>
        <end position="29"/>
    </location>
</feature>